<keyword evidence="2" id="KW-1185">Reference proteome</keyword>
<dbReference type="PANTHER" id="PTHR10188">
    <property type="entry name" value="L-ASPARAGINASE"/>
    <property type="match status" value="1"/>
</dbReference>
<comment type="caution">
    <text evidence="1">The sequence shown here is derived from an EMBL/GenBank/DDBJ whole genome shotgun (WGS) entry which is preliminary data.</text>
</comment>
<sequence>MNTPVIAIHGGAGTITRSALSEADEANYHRELKAILTSAQAVLTAGGSALDAVTEAVRLLEDCPLFNAGKGAVYTRAGTHELDAAIMDGATLKAGAVANVTCVRNPVVAARAVMEKSAHVLLAGCGADAFARQQGLDIVDPTYYQTEARHQQWLRVREQSGMMLDHDAASFTFKESAHSAGLAGAVDPIDPDNKFGTVGAVALDMHGNVAAATSTGGITNKQVGRVGDTPLIGAGCYAANATAAISATGTGEVFMRTVAAYDVAARMAYAGATLQEAMEQVVMDVLPAYEGRGGLIAVDADGNVALTFNTEGMYRGYARGGDTPVTAIYK</sequence>
<dbReference type="PANTHER" id="PTHR10188:SF6">
    <property type="entry name" value="N(4)-(BETA-N-ACETYLGLUCOSAMINYL)-L-ASPARAGINASE"/>
    <property type="match status" value="1"/>
</dbReference>
<protein>
    <submittedName>
        <fullName evidence="1">Isoaspartyl peptidase/L-asparaginase</fullName>
    </submittedName>
</protein>
<dbReference type="CDD" id="cd04701">
    <property type="entry name" value="Asparaginase_2"/>
    <property type="match status" value="1"/>
</dbReference>
<dbReference type="SUPFAM" id="SSF56235">
    <property type="entry name" value="N-terminal nucleophile aminohydrolases (Ntn hydrolases)"/>
    <property type="match status" value="1"/>
</dbReference>
<reference evidence="1 2" key="1">
    <citation type="journal article" date="2024" name="Chem. Sci.">
        <title>Discovery of megapolipeptins by genome mining of a Burkholderiales bacteria collection.</title>
        <authorList>
            <person name="Paulo B.S."/>
            <person name="Recchia M.J.J."/>
            <person name="Lee S."/>
            <person name="Fergusson C.H."/>
            <person name="Romanowski S.B."/>
            <person name="Hernandez A."/>
            <person name="Krull N."/>
            <person name="Liu D.Y."/>
            <person name="Cavanagh H."/>
            <person name="Bos A."/>
            <person name="Gray C.A."/>
            <person name="Murphy B.T."/>
            <person name="Linington R.G."/>
            <person name="Eustaquio A.S."/>
        </authorList>
    </citation>
    <scope>NUCLEOTIDE SEQUENCE [LARGE SCALE GENOMIC DNA]</scope>
    <source>
        <strain evidence="1 2">RL21-008-BIB-B</strain>
    </source>
</reference>
<dbReference type="RefSeq" id="WP_408169499.1">
    <property type="nucleotide sequence ID" value="NZ_JAQQFR010000013.1"/>
</dbReference>
<dbReference type="InterPro" id="IPR029055">
    <property type="entry name" value="Ntn_hydrolases_N"/>
</dbReference>
<accession>A0ABW8ZCE6</accession>
<dbReference type="EMBL" id="JAQQFR010000013">
    <property type="protein sequence ID" value="MFL9880465.1"/>
    <property type="molecule type" value="Genomic_DNA"/>
</dbReference>
<dbReference type="Pfam" id="PF01112">
    <property type="entry name" value="Asparaginase_2"/>
    <property type="match status" value="1"/>
</dbReference>
<proteinExistence type="predicted"/>
<dbReference type="InterPro" id="IPR000246">
    <property type="entry name" value="Peptidase_T2"/>
</dbReference>
<organism evidence="1 2">
    <name type="scientific">Herbaspirillum rhizosphaerae</name>
    <dbReference type="NCBI Taxonomy" id="346179"/>
    <lineage>
        <taxon>Bacteria</taxon>
        <taxon>Pseudomonadati</taxon>
        <taxon>Pseudomonadota</taxon>
        <taxon>Betaproteobacteria</taxon>
        <taxon>Burkholderiales</taxon>
        <taxon>Oxalobacteraceae</taxon>
        <taxon>Herbaspirillum</taxon>
    </lineage>
</organism>
<evidence type="ECO:0000313" key="1">
    <source>
        <dbReference type="EMBL" id="MFL9880465.1"/>
    </source>
</evidence>
<name>A0ABW8ZCE6_9BURK</name>
<gene>
    <name evidence="1" type="ORF">PQR63_18855</name>
</gene>
<dbReference type="Proteomes" id="UP001629214">
    <property type="component" value="Unassembled WGS sequence"/>
</dbReference>
<evidence type="ECO:0000313" key="2">
    <source>
        <dbReference type="Proteomes" id="UP001629214"/>
    </source>
</evidence>
<dbReference type="Gene3D" id="3.60.20.30">
    <property type="entry name" value="(Glycosyl)asparaginase"/>
    <property type="match status" value="1"/>
</dbReference>